<dbReference type="PRINTS" id="PR00653">
    <property type="entry name" value="ACTIVIN2R"/>
</dbReference>
<feature type="region of interest" description="Disordered" evidence="14">
    <location>
        <begin position="678"/>
        <end position="736"/>
    </location>
</feature>
<evidence type="ECO:0000313" key="16">
    <source>
        <dbReference type="EMBL" id="CBY32246.1"/>
    </source>
</evidence>
<evidence type="ECO:0000256" key="10">
    <source>
        <dbReference type="ARBA" id="ARBA00022989"/>
    </source>
</evidence>
<dbReference type="PROSITE" id="PS50011">
    <property type="entry name" value="PROTEIN_KINASE_DOM"/>
    <property type="match status" value="1"/>
</dbReference>
<evidence type="ECO:0000259" key="15">
    <source>
        <dbReference type="PROSITE" id="PS50011"/>
    </source>
</evidence>
<gene>
    <name evidence="16" type="ORF">GSOID_T00030665001</name>
</gene>
<comment type="similarity">
    <text evidence="2 13">Belongs to the protein kinase superfamily. TKL Ser/Thr protein kinase family. TGFB receptor subfamily.</text>
</comment>
<dbReference type="GO" id="GO:0005524">
    <property type="term" value="F:ATP binding"/>
    <property type="evidence" value="ECO:0007669"/>
    <property type="project" value="UniProtKB-UniRule"/>
</dbReference>
<name>E4Y9K9_OIKDI</name>
<comment type="cofactor">
    <cofactor evidence="13">
        <name>Mg(2+)</name>
        <dbReference type="ChEBI" id="CHEBI:18420"/>
    </cofactor>
    <cofactor evidence="13">
        <name>Mn(2+)</name>
        <dbReference type="ChEBI" id="CHEBI:29035"/>
    </cofactor>
</comment>
<evidence type="ECO:0000256" key="4">
    <source>
        <dbReference type="ARBA" id="ARBA00022679"/>
    </source>
</evidence>
<evidence type="ECO:0000256" key="7">
    <source>
        <dbReference type="ARBA" id="ARBA00022741"/>
    </source>
</evidence>
<dbReference type="PANTHER" id="PTHR23255:SF98">
    <property type="entry name" value="SERINE_THREONINE-PROTEIN KINASE RECEPTOR"/>
    <property type="match status" value="1"/>
</dbReference>
<keyword evidence="13" id="KW-0479">Metal-binding</keyword>
<keyword evidence="9 13" id="KW-0067">ATP-binding</keyword>
<keyword evidence="6" id="KW-0732">Signal</keyword>
<dbReference type="SUPFAM" id="SSF56112">
    <property type="entry name" value="Protein kinase-like (PK-like)"/>
    <property type="match status" value="1"/>
</dbReference>
<dbReference type="GO" id="GO:0017002">
    <property type="term" value="F:activin receptor activity"/>
    <property type="evidence" value="ECO:0007669"/>
    <property type="project" value="TreeGrafter"/>
</dbReference>
<dbReference type="Gene3D" id="1.10.510.10">
    <property type="entry name" value="Transferase(Phosphotransferase) domain 1"/>
    <property type="match status" value="1"/>
</dbReference>
<keyword evidence="8 13" id="KW-0418">Kinase</keyword>
<dbReference type="GO" id="GO:0046872">
    <property type="term" value="F:metal ion binding"/>
    <property type="evidence" value="ECO:0007669"/>
    <property type="project" value="UniProtKB-KW"/>
</dbReference>
<comment type="catalytic activity">
    <reaction evidence="13">
        <text>L-threonyl-[receptor-protein] + ATP = O-phospho-L-threonyl-[receptor-protein] + ADP + H(+)</text>
        <dbReference type="Rhea" id="RHEA:44880"/>
        <dbReference type="Rhea" id="RHEA-COMP:11024"/>
        <dbReference type="Rhea" id="RHEA-COMP:11025"/>
        <dbReference type="ChEBI" id="CHEBI:15378"/>
        <dbReference type="ChEBI" id="CHEBI:30013"/>
        <dbReference type="ChEBI" id="CHEBI:30616"/>
        <dbReference type="ChEBI" id="CHEBI:61977"/>
        <dbReference type="ChEBI" id="CHEBI:456216"/>
        <dbReference type="EC" id="2.7.11.30"/>
    </reaction>
</comment>
<dbReference type="PROSITE" id="PS00108">
    <property type="entry name" value="PROTEIN_KINASE_ST"/>
    <property type="match status" value="1"/>
</dbReference>
<keyword evidence="4 13" id="KW-0808">Transferase</keyword>
<dbReference type="Pfam" id="PF00069">
    <property type="entry name" value="Pkinase"/>
    <property type="match status" value="1"/>
</dbReference>
<feature type="domain" description="Protein kinase" evidence="15">
    <location>
        <begin position="336"/>
        <end position="666"/>
    </location>
</feature>
<dbReference type="InterPro" id="IPR008271">
    <property type="entry name" value="Ser/Thr_kinase_AS"/>
</dbReference>
<comment type="subcellular location">
    <subcellularLocation>
        <location evidence="1 13">Membrane</location>
        <topology evidence="1 13">Single-pass type I membrane protein</topology>
    </subcellularLocation>
</comment>
<evidence type="ECO:0000256" key="13">
    <source>
        <dbReference type="RuleBase" id="RU361271"/>
    </source>
</evidence>
<dbReference type="GO" id="GO:0071363">
    <property type="term" value="P:cellular response to growth factor stimulus"/>
    <property type="evidence" value="ECO:0007669"/>
    <property type="project" value="TreeGrafter"/>
</dbReference>
<evidence type="ECO:0000256" key="14">
    <source>
        <dbReference type="SAM" id="MobiDB-lite"/>
    </source>
</evidence>
<reference evidence="16" key="1">
    <citation type="journal article" date="2010" name="Science">
        <title>Plasticity of animal genome architecture unmasked by rapid evolution of a pelagic tunicate.</title>
        <authorList>
            <person name="Denoeud F."/>
            <person name="Henriet S."/>
            <person name="Mungpakdee S."/>
            <person name="Aury J.M."/>
            <person name="Da Silva C."/>
            <person name="Brinkmann H."/>
            <person name="Mikhaleva J."/>
            <person name="Olsen L.C."/>
            <person name="Jubin C."/>
            <person name="Canestro C."/>
            <person name="Bouquet J.M."/>
            <person name="Danks G."/>
            <person name="Poulain J."/>
            <person name="Campsteijn C."/>
            <person name="Adamski M."/>
            <person name="Cross I."/>
            <person name="Yadetie F."/>
            <person name="Muffato M."/>
            <person name="Louis A."/>
            <person name="Butcher S."/>
            <person name="Tsagkogeorga G."/>
            <person name="Konrad A."/>
            <person name="Singh S."/>
            <person name="Jensen M.F."/>
            <person name="Cong E.H."/>
            <person name="Eikeseth-Otteraa H."/>
            <person name="Noel B."/>
            <person name="Anthouard V."/>
            <person name="Porcel B.M."/>
            <person name="Kachouri-Lafond R."/>
            <person name="Nishino A."/>
            <person name="Ugolini M."/>
            <person name="Chourrout P."/>
            <person name="Nishida H."/>
            <person name="Aasland R."/>
            <person name="Huzurbazar S."/>
            <person name="Westhof E."/>
            <person name="Delsuc F."/>
            <person name="Lehrach H."/>
            <person name="Reinhardt R."/>
            <person name="Weissenbach J."/>
            <person name="Roy S.W."/>
            <person name="Artiguenave F."/>
            <person name="Postlethwait J.H."/>
            <person name="Manak J.R."/>
            <person name="Thompson E.M."/>
            <person name="Jaillon O."/>
            <person name="Du Pasquier L."/>
            <person name="Boudinot P."/>
            <person name="Liberles D.A."/>
            <person name="Volff J.N."/>
            <person name="Philippe H."/>
            <person name="Lenhard B."/>
            <person name="Roest Crollius H."/>
            <person name="Wincker P."/>
            <person name="Chourrout D."/>
        </authorList>
    </citation>
    <scope>NUCLEOTIDE SEQUENCE [LARGE SCALE GENOMIC DNA]</scope>
</reference>
<dbReference type="EC" id="2.7.11.30" evidence="13"/>
<dbReference type="GO" id="GO:0048185">
    <property type="term" value="F:activin binding"/>
    <property type="evidence" value="ECO:0007669"/>
    <property type="project" value="TreeGrafter"/>
</dbReference>
<evidence type="ECO:0000256" key="1">
    <source>
        <dbReference type="ARBA" id="ARBA00004479"/>
    </source>
</evidence>
<dbReference type="Proteomes" id="UP000011014">
    <property type="component" value="Unassembled WGS sequence"/>
</dbReference>
<evidence type="ECO:0000256" key="2">
    <source>
        <dbReference type="ARBA" id="ARBA00009605"/>
    </source>
</evidence>
<keyword evidence="5" id="KW-0812">Transmembrane</keyword>
<feature type="compositionally biased region" description="Polar residues" evidence="14">
    <location>
        <begin position="706"/>
        <end position="733"/>
    </location>
</feature>
<keyword evidence="10" id="KW-1133">Transmembrane helix</keyword>
<dbReference type="AlphaFoldDB" id="E4Y9K9"/>
<dbReference type="SMART" id="SM00220">
    <property type="entry name" value="S_TKc"/>
    <property type="match status" value="1"/>
</dbReference>
<keyword evidence="12 13" id="KW-0675">Receptor</keyword>
<keyword evidence="13" id="KW-0460">Magnesium</keyword>
<keyword evidence="7 13" id="KW-0547">Nucleotide-binding</keyword>
<proteinExistence type="inferred from homology"/>
<organism evidence="16">
    <name type="scientific">Oikopleura dioica</name>
    <name type="common">Tunicate</name>
    <dbReference type="NCBI Taxonomy" id="34765"/>
    <lineage>
        <taxon>Eukaryota</taxon>
        <taxon>Metazoa</taxon>
        <taxon>Chordata</taxon>
        <taxon>Tunicata</taxon>
        <taxon>Appendicularia</taxon>
        <taxon>Copelata</taxon>
        <taxon>Oikopleuridae</taxon>
        <taxon>Oikopleura</taxon>
    </lineage>
</organism>
<dbReference type="GO" id="GO:0048179">
    <property type="term" value="C:activin receptor complex"/>
    <property type="evidence" value="ECO:0007669"/>
    <property type="project" value="TreeGrafter"/>
</dbReference>
<protein>
    <recommendedName>
        <fullName evidence="13">Serine/threonine-protein kinase receptor</fullName>
        <ecNumber evidence="13">2.7.11.30</ecNumber>
    </recommendedName>
</protein>
<evidence type="ECO:0000256" key="3">
    <source>
        <dbReference type="ARBA" id="ARBA00022527"/>
    </source>
</evidence>
<evidence type="ECO:0000256" key="12">
    <source>
        <dbReference type="ARBA" id="ARBA00023170"/>
    </source>
</evidence>
<sequence length="809" mass="91817">MRIIFNLLLPGTLALQCFYDQRVTPYPLPKNETTGKFLLGTAESLIDLAERSNKHLAGIMFKDLVKLIDNYYYYYGNGTSPFNPQDLIKSGIDFNDPKIQDILNVSSGNIYKTTYANHGGEGGDQLYFSPCSFKSIGPLSPRVVNKTTPKGEHQLWCAVSSYSCGMDSHIKDNNTIAYRCKTYAECMGPDHETKSCSDSQNFYISYATCFHAPHSTIEKIDETCKVESELPKDENEPVYINCRCRSDNCNHHMNINHSWKEFKEPVEEPESFNLYKLIKIAVPILCAVVVVFVFVYKYHLRRKTPSTNGMNGTHGEQIPILPQNGNDSRIDVNQEFTIVSYETFLTFNCMRNSQKVNMELFGLDYAVKRGDTLSNVFRYATLFLYFLLFKYVQDKNSYDNERSIYMMLKPLMDIHKPNILTFLGAQERYDVSKEFWIVTEYHEVGSLSDFLIKYTLTYSQLLTVITTMADGLRFLHEDMTPTFTGLKEGKPSVAHRDLKSKNVLLRNDLTAVLSDFGLAIQFKLGENLGDAHPSVGTRRYMAPEILERAISFHRDAFLRIDMYAFALVMWECLSRCQDLPRGPAPYSLPYENELGTQPTLDDLQVNIVDNNLRPQFKNKDDDSPWSADEKFKNLCETIKDCWDCDAEARLTAGCVLKRVQEIQTQFCTNAQNQAPMYSLSRQSSSGGSSGGLPMPEHSIVAPNGHSILSQSSAPSTSTPHPDPLTIQQRQTRPLPNEPIFNYINNAMNPPRSNHCDPNMTIPENVTMHNDGTFEGGPHHSSGIDFLLITLLYSLHNTPCLYPPLQLFSK</sequence>
<keyword evidence="13" id="KW-0464">Manganese</keyword>
<dbReference type="InterPro" id="IPR011009">
    <property type="entry name" value="Kinase-like_dom_sf"/>
</dbReference>
<evidence type="ECO:0000256" key="11">
    <source>
        <dbReference type="ARBA" id="ARBA00023136"/>
    </source>
</evidence>
<evidence type="ECO:0000256" key="8">
    <source>
        <dbReference type="ARBA" id="ARBA00022777"/>
    </source>
</evidence>
<evidence type="ECO:0000256" key="6">
    <source>
        <dbReference type="ARBA" id="ARBA00022729"/>
    </source>
</evidence>
<dbReference type="InterPro" id="IPR000719">
    <property type="entry name" value="Prot_kinase_dom"/>
</dbReference>
<dbReference type="InterPro" id="IPR000333">
    <property type="entry name" value="TGFB_receptor"/>
</dbReference>
<evidence type="ECO:0000256" key="9">
    <source>
        <dbReference type="ARBA" id="ARBA00022840"/>
    </source>
</evidence>
<dbReference type="PANTHER" id="PTHR23255">
    <property type="entry name" value="TRANSFORMING GROWTH FACTOR-BETA RECEPTOR TYPE I AND II"/>
    <property type="match status" value="1"/>
</dbReference>
<dbReference type="EMBL" id="FN654340">
    <property type="protein sequence ID" value="CBY32246.1"/>
    <property type="molecule type" value="Genomic_DNA"/>
</dbReference>
<dbReference type="Gene3D" id="3.30.200.20">
    <property type="entry name" value="Phosphorylase Kinase, domain 1"/>
    <property type="match status" value="1"/>
</dbReference>
<accession>E4Y9K9</accession>
<keyword evidence="3 13" id="KW-0723">Serine/threonine-protein kinase</keyword>
<evidence type="ECO:0000256" key="5">
    <source>
        <dbReference type="ARBA" id="ARBA00022692"/>
    </source>
</evidence>
<keyword evidence="11" id="KW-0472">Membrane</keyword>